<sequence length="233" mass="26247">MSLLGFVRPSPNPSGGGGNRTIDLGNGSEVFYVPRFLSPDRSWEWFHYLDKEIPWTRPLIHVFGRSCVQPRDVCYVASKGLSDLQYSGYQPHAYSWDDYPVLKDILEAVHEALPGSKFNSLLLNRYKTGSDYVSWHSDDEKLYGPAPEIASVSFGCEREFLLKKKPTKKSVWISSKNARCCTFRTTTGKQETQEQSHRAACFCSKTRFNVGNEGIHTEGLATLCAEAFKGELC</sequence>
<gene>
    <name evidence="6" type="primary">LOC120260727</name>
</gene>
<evidence type="ECO:0000256" key="2">
    <source>
        <dbReference type="PIRSR" id="PIRSR632852-1"/>
    </source>
</evidence>
<dbReference type="SUPFAM" id="SSF51197">
    <property type="entry name" value="Clavaminate synthase-like"/>
    <property type="match status" value="1"/>
</dbReference>
<dbReference type="InterPro" id="IPR032852">
    <property type="entry name" value="ALKBH2"/>
</dbReference>
<feature type="binding site" evidence="2">
    <location>
        <position position="126"/>
    </location>
    <ligand>
        <name>2-oxoglutarate</name>
        <dbReference type="ChEBI" id="CHEBI:16810"/>
    </ligand>
</feature>
<dbReference type="Gene3D" id="2.60.120.590">
    <property type="entry name" value="Alpha-ketoglutarate-dependent dioxygenase AlkB-like"/>
    <property type="match status" value="1"/>
</dbReference>
<dbReference type="Proteomes" id="UP001515500">
    <property type="component" value="Chromosome 5"/>
</dbReference>
<reference evidence="6" key="1">
    <citation type="submission" date="2025-08" db="UniProtKB">
        <authorList>
            <consortium name="RefSeq"/>
        </authorList>
    </citation>
    <scope>IDENTIFICATION</scope>
</reference>
<dbReference type="InterPro" id="IPR027450">
    <property type="entry name" value="AlkB-like"/>
</dbReference>
<evidence type="ECO:0000313" key="6">
    <source>
        <dbReference type="RefSeq" id="XP_039124219.1"/>
    </source>
</evidence>
<dbReference type="InterPro" id="IPR037151">
    <property type="entry name" value="AlkB-like_sf"/>
</dbReference>
<feature type="binding site" evidence="2">
    <location>
        <begin position="63"/>
        <end position="65"/>
    </location>
    <ligand>
        <name>substrate</name>
    </ligand>
</feature>
<dbReference type="PROSITE" id="PS51471">
    <property type="entry name" value="FE2OG_OXY"/>
    <property type="match status" value="1"/>
</dbReference>
<dbReference type="GO" id="GO:0035516">
    <property type="term" value="F:broad specificity oxidative DNA demethylase activity"/>
    <property type="evidence" value="ECO:0007669"/>
    <property type="project" value="TreeGrafter"/>
</dbReference>
<dbReference type="GO" id="GO:0008198">
    <property type="term" value="F:ferrous iron binding"/>
    <property type="evidence" value="ECO:0007669"/>
    <property type="project" value="TreeGrafter"/>
</dbReference>
<dbReference type="AlphaFoldDB" id="A0AB40BAA8"/>
<feature type="binding site" evidence="2">
    <location>
        <position position="136"/>
    </location>
    <ligand>
        <name>2-oxoglutarate</name>
        <dbReference type="ChEBI" id="CHEBI:16810"/>
    </ligand>
</feature>
<name>A0AB40BAA8_DIOCR</name>
<proteinExistence type="inferred from homology"/>
<comment type="similarity">
    <text evidence="1">Belongs to the alkB family.</text>
</comment>
<evidence type="ECO:0000256" key="3">
    <source>
        <dbReference type="SAM" id="MobiDB-lite"/>
    </source>
</evidence>
<dbReference type="GeneID" id="120260727"/>
<feature type="domain" description="Fe2OG dioxygenase" evidence="4">
    <location>
        <begin position="117"/>
        <end position="217"/>
    </location>
</feature>
<protein>
    <submittedName>
        <fullName evidence="6">DNA oxidative demethylase ALKBH2 isoform X1</fullName>
    </submittedName>
</protein>
<evidence type="ECO:0000256" key="1">
    <source>
        <dbReference type="ARBA" id="ARBA00007879"/>
    </source>
</evidence>
<evidence type="ECO:0000259" key="4">
    <source>
        <dbReference type="PROSITE" id="PS51471"/>
    </source>
</evidence>
<dbReference type="FunFam" id="2.60.120.590:FF:000015">
    <property type="entry name" value="DNA oxidative demethylase ALKBH2"/>
    <property type="match status" value="1"/>
</dbReference>
<accession>A0AB40BAA8</accession>
<keyword evidence="5" id="KW-1185">Reference proteome</keyword>
<dbReference type="GO" id="GO:0006307">
    <property type="term" value="P:DNA alkylation repair"/>
    <property type="evidence" value="ECO:0007669"/>
    <property type="project" value="TreeGrafter"/>
</dbReference>
<organism evidence="5 6">
    <name type="scientific">Dioscorea cayennensis subsp. rotundata</name>
    <name type="common">White Guinea yam</name>
    <name type="synonym">Dioscorea rotundata</name>
    <dbReference type="NCBI Taxonomy" id="55577"/>
    <lineage>
        <taxon>Eukaryota</taxon>
        <taxon>Viridiplantae</taxon>
        <taxon>Streptophyta</taxon>
        <taxon>Embryophyta</taxon>
        <taxon>Tracheophyta</taxon>
        <taxon>Spermatophyta</taxon>
        <taxon>Magnoliopsida</taxon>
        <taxon>Liliopsida</taxon>
        <taxon>Dioscoreales</taxon>
        <taxon>Dioscoreaceae</taxon>
        <taxon>Dioscorea</taxon>
    </lineage>
</organism>
<dbReference type="GO" id="GO:0051747">
    <property type="term" value="F:cytosine C-5 DNA demethylase activity"/>
    <property type="evidence" value="ECO:0007669"/>
    <property type="project" value="TreeGrafter"/>
</dbReference>
<feature type="binding site" evidence="2">
    <location>
        <position position="139"/>
    </location>
    <ligand>
        <name>substrate</name>
    </ligand>
</feature>
<dbReference type="InterPro" id="IPR005123">
    <property type="entry name" value="Oxoglu/Fe-dep_dioxygenase_dom"/>
</dbReference>
<dbReference type="PANTHER" id="PTHR31573:SF1">
    <property type="entry name" value="DNA OXIDATIVE DEMETHYLASE ALKBH2"/>
    <property type="match status" value="1"/>
</dbReference>
<feature type="binding site" evidence="2">
    <location>
        <position position="124"/>
    </location>
    <ligand>
        <name>2-oxoglutarate</name>
        <dbReference type="ChEBI" id="CHEBI:16810"/>
    </ligand>
</feature>
<evidence type="ECO:0000313" key="5">
    <source>
        <dbReference type="Proteomes" id="UP001515500"/>
    </source>
</evidence>
<dbReference type="Pfam" id="PF13532">
    <property type="entry name" value="2OG-FeII_Oxy_2"/>
    <property type="match status" value="1"/>
</dbReference>
<dbReference type="PANTHER" id="PTHR31573">
    <property type="entry name" value="ALPHA-KETOGLUTARATE-DEPENDENT DIOXYGENASE ALKB HOMOLOG 2"/>
    <property type="match status" value="1"/>
</dbReference>
<feature type="region of interest" description="Disordered" evidence="3">
    <location>
        <begin position="1"/>
        <end position="21"/>
    </location>
</feature>
<dbReference type="RefSeq" id="XP_039124219.1">
    <property type="nucleotide sequence ID" value="XM_039268285.1"/>
</dbReference>